<feature type="signal peptide" evidence="1">
    <location>
        <begin position="1"/>
        <end position="26"/>
    </location>
</feature>
<dbReference type="AlphaFoldDB" id="A0A2J8AJ18"/>
<feature type="chain" id="PRO_5014342430" evidence="1">
    <location>
        <begin position="27"/>
        <end position="413"/>
    </location>
</feature>
<sequence length="413" mass="45017">MATTMAVAGVALPLLLLLLAVQHAKAADTQSTKGVPADLVPPPFELERHTVNSDGYQLALFRLKLIGQDSPRNRTPVVLHHGFSFSADIWFPLPLEEGLSYILYRAGYDVWAVSDRGTRPSQQHDTLSPLQREFWRFNLDDMALRDLPTLFDYVLTATGGSRPLATITWSALTRYTPSVLQGSTQTFMLGSLRPTAYPSTRICANVALAPVVFPQRISAPLLTTLLLTRFDLLVQDLDAQLFAPAITQGVLGTACALQLLPELLAGPTVLGAQVLCDAIGAAGFGPPQLEPEAVSVGMTVQYGQAFRRGPHTPVLLRYDYGRTCDHVVSGWDRTCNREVYGTDEPPEYNISNYVIPTTLITGARDLVSVPWDAKNVAARLQPGVLRAAVVLPEHGHLDFVTYDARAFSGSVLQ</sequence>
<evidence type="ECO:0000313" key="3">
    <source>
        <dbReference type="Proteomes" id="UP000236333"/>
    </source>
</evidence>
<dbReference type="Proteomes" id="UP000236333">
    <property type="component" value="Unassembled WGS sequence"/>
</dbReference>
<evidence type="ECO:0000256" key="1">
    <source>
        <dbReference type="SAM" id="SignalP"/>
    </source>
</evidence>
<dbReference type="PANTHER" id="PTHR11005">
    <property type="entry name" value="LYSOSOMAL ACID LIPASE-RELATED"/>
    <property type="match status" value="1"/>
</dbReference>
<reference evidence="2 3" key="1">
    <citation type="journal article" date="2017" name="Mol. Biol. Evol.">
        <title>The 4-celled Tetrabaena socialis nuclear genome reveals the essential components for genetic control of cell number at the origin of multicellularity in the volvocine lineage.</title>
        <authorList>
            <person name="Featherston J."/>
            <person name="Arakaki Y."/>
            <person name="Hanschen E.R."/>
            <person name="Ferris P.J."/>
            <person name="Michod R.E."/>
            <person name="Olson B.J.S.C."/>
            <person name="Nozaki H."/>
            <person name="Durand P.M."/>
        </authorList>
    </citation>
    <scope>NUCLEOTIDE SEQUENCE [LARGE SCALE GENOMIC DNA]</scope>
    <source>
        <strain evidence="2 3">NIES-571</strain>
    </source>
</reference>
<dbReference type="InterPro" id="IPR029058">
    <property type="entry name" value="AB_hydrolase_fold"/>
</dbReference>
<dbReference type="GO" id="GO:0016787">
    <property type="term" value="F:hydrolase activity"/>
    <property type="evidence" value="ECO:0007669"/>
    <property type="project" value="UniProtKB-KW"/>
</dbReference>
<gene>
    <name evidence="2" type="ORF">TSOC_000566</name>
</gene>
<keyword evidence="2" id="KW-0378">Hydrolase</keyword>
<feature type="non-terminal residue" evidence="2">
    <location>
        <position position="413"/>
    </location>
</feature>
<dbReference type="Gene3D" id="3.40.50.1820">
    <property type="entry name" value="alpha/beta hydrolase"/>
    <property type="match status" value="1"/>
</dbReference>
<proteinExistence type="predicted"/>
<evidence type="ECO:0000313" key="2">
    <source>
        <dbReference type="EMBL" id="PNH12510.1"/>
    </source>
</evidence>
<dbReference type="OrthoDB" id="9974421at2759"/>
<comment type="caution">
    <text evidence="2">The sequence shown here is derived from an EMBL/GenBank/DDBJ whole genome shotgun (WGS) entry which is preliminary data.</text>
</comment>
<organism evidence="2 3">
    <name type="scientific">Tetrabaena socialis</name>
    <dbReference type="NCBI Taxonomy" id="47790"/>
    <lineage>
        <taxon>Eukaryota</taxon>
        <taxon>Viridiplantae</taxon>
        <taxon>Chlorophyta</taxon>
        <taxon>core chlorophytes</taxon>
        <taxon>Chlorophyceae</taxon>
        <taxon>CS clade</taxon>
        <taxon>Chlamydomonadales</taxon>
        <taxon>Tetrabaenaceae</taxon>
        <taxon>Tetrabaena</taxon>
    </lineage>
</organism>
<protein>
    <submittedName>
        <fullName evidence="2">Lysosomal acid lipase/cholesteryl ester hydrolase</fullName>
    </submittedName>
</protein>
<keyword evidence="3" id="KW-1185">Reference proteome</keyword>
<name>A0A2J8AJ18_9CHLO</name>
<accession>A0A2J8AJ18</accession>
<keyword evidence="1" id="KW-0732">Signal</keyword>
<dbReference type="EMBL" id="PGGS01000008">
    <property type="protein sequence ID" value="PNH12510.1"/>
    <property type="molecule type" value="Genomic_DNA"/>
</dbReference>
<dbReference type="SUPFAM" id="SSF53474">
    <property type="entry name" value="alpha/beta-Hydrolases"/>
    <property type="match status" value="1"/>
</dbReference>